<keyword evidence="6" id="KW-0539">Nucleus</keyword>
<comment type="subcellular location">
    <subcellularLocation>
        <location evidence="1">Nucleus</location>
    </subcellularLocation>
</comment>
<feature type="domain" description="BHLH" evidence="10">
    <location>
        <begin position="389"/>
        <end position="438"/>
    </location>
</feature>
<keyword evidence="2 7" id="KW-0344">Guanine-nucleotide releasing factor</keyword>
<dbReference type="Pfam" id="PF14215">
    <property type="entry name" value="bHLH-MYC_N"/>
    <property type="match status" value="1"/>
</dbReference>
<dbReference type="Proteomes" id="UP000824890">
    <property type="component" value="Unassembled WGS sequence"/>
</dbReference>
<dbReference type="SUPFAM" id="SSF47459">
    <property type="entry name" value="HLH, helix-loop-helix DNA-binding domain"/>
    <property type="match status" value="1"/>
</dbReference>
<proteinExistence type="predicted"/>
<evidence type="ECO:0000313" key="12">
    <source>
        <dbReference type="EMBL" id="KAH0908161.1"/>
    </source>
</evidence>
<feature type="domain" description="C2" evidence="9">
    <location>
        <begin position="528"/>
        <end position="660"/>
    </location>
</feature>
<accession>A0ABQ8BTK3</accession>
<dbReference type="Gene3D" id="4.10.280.10">
    <property type="entry name" value="Helix-loop-helix DNA-binding domain"/>
    <property type="match status" value="1"/>
</dbReference>
<evidence type="ECO:0000256" key="2">
    <source>
        <dbReference type="ARBA" id="ARBA00022658"/>
    </source>
</evidence>
<dbReference type="InterPro" id="IPR011598">
    <property type="entry name" value="bHLH_dom"/>
</dbReference>
<name>A0ABQ8BTK3_BRANA</name>
<evidence type="ECO:0000256" key="5">
    <source>
        <dbReference type="ARBA" id="ARBA00023163"/>
    </source>
</evidence>
<dbReference type="PROSITE" id="PS50004">
    <property type="entry name" value="C2"/>
    <property type="match status" value="1"/>
</dbReference>
<dbReference type="InterPro" id="IPR005512">
    <property type="entry name" value="PRONE_dom"/>
</dbReference>
<dbReference type="Pfam" id="PF03759">
    <property type="entry name" value="PRONE"/>
    <property type="match status" value="1"/>
</dbReference>
<dbReference type="InterPro" id="IPR054502">
    <property type="entry name" value="bHLH-TF_ACT-like_plant"/>
</dbReference>
<dbReference type="PROSITE" id="PS50888">
    <property type="entry name" value="BHLH"/>
    <property type="match status" value="1"/>
</dbReference>
<feature type="region of interest" description="Disordered" evidence="8">
    <location>
        <begin position="821"/>
        <end position="842"/>
    </location>
</feature>
<evidence type="ECO:0000259" key="10">
    <source>
        <dbReference type="PROSITE" id="PS50888"/>
    </source>
</evidence>
<dbReference type="PANTHER" id="PTHR33101:SF47">
    <property type="entry name" value="ROP GUANINE NUCLEOTIDE EXCHANGE FACTOR 2-RELATED"/>
    <property type="match status" value="1"/>
</dbReference>
<feature type="compositionally biased region" description="Polar residues" evidence="8">
    <location>
        <begin position="788"/>
        <end position="800"/>
    </location>
</feature>
<evidence type="ECO:0000256" key="3">
    <source>
        <dbReference type="ARBA" id="ARBA00023015"/>
    </source>
</evidence>
<evidence type="ECO:0000256" key="7">
    <source>
        <dbReference type="PROSITE-ProRule" id="PRU00663"/>
    </source>
</evidence>
<dbReference type="Pfam" id="PF22754">
    <property type="entry name" value="bHLH-TF_ACT-like_plant"/>
    <property type="match status" value="1"/>
</dbReference>
<dbReference type="Gene3D" id="2.60.40.150">
    <property type="entry name" value="C2 domain"/>
    <property type="match status" value="1"/>
</dbReference>
<dbReference type="InterPro" id="IPR036638">
    <property type="entry name" value="HLH_DNA-bd_sf"/>
</dbReference>
<evidence type="ECO:0000256" key="8">
    <source>
        <dbReference type="SAM" id="MobiDB-lite"/>
    </source>
</evidence>
<organism evidence="12 13">
    <name type="scientific">Brassica napus</name>
    <name type="common">Rape</name>
    <dbReference type="NCBI Taxonomy" id="3708"/>
    <lineage>
        <taxon>Eukaryota</taxon>
        <taxon>Viridiplantae</taxon>
        <taxon>Streptophyta</taxon>
        <taxon>Embryophyta</taxon>
        <taxon>Tracheophyta</taxon>
        <taxon>Spermatophyta</taxon>
        <taxon>Magnoliopsida</taxon>
        <taxon>eudicotyledons</taxon>
        <taxon>Gunneridae</taxon>
        <taxon>Pentapetalae</taxon>
        <taxon>rosids</taxon>
        <taxon>malvids</taxon>
        <taxon>Brassicales</taxon>
        <taxon>Brassicaceae</taxon>
        <taxon>Brassiceae</taxon>
        <taxon>Brassica</taxon>
    </lineage>
</organism>
<dbReference type="Gene3D" id="1.20.58.2010">
    <property type="entry name" value="PRONE domain, subdomain 1"/>
    <property type="match status" value="2"/>
</dbReference>
<keyword evidence="3" id="KW-0805">Transcription regulation</keyword>
<evidence type="ECO:0000259" key="11">
    <source>
        <dbReference type="PROSITE" id="PS51334"/>
    </source>
</evidence>
<feature type="domain" description="PRONE" evidence="11">
    <location>
        <begin position="850"/>
        <end position="1228"/>
    </location>
</feature>
<evidence type="ECO:0000313" key="13">
    <source>
        <dbReference type="Proteomes" id="UP000824890"/>
    </source>
</evidence>
<keyword evidence="4" id="KW-0238">DNA-binding</keyword>
<comment type="caution">
    <text evidence="12">The sequence shown here is derived from an EMBL/GenBank/DDBJ whole genome shotgun (WGS) entry which is preliminary data.</text>
</comment>
<keyword evidence="13" id="KW-1185">Reference proteome</keyword>
<dbReference type="SUPFAM" id="SSF49562">
    <property type="entry name" value="C2 domain (Calcium/lipid-binding domain, CaLB)"/>
    <property type="match status" value="1"/>
</dbReference>
<dbReference type="SMART" id="SM00353">
    <property type="entry name" value="HLH"/>
    <property type="match status" value="1"/>
</dbReference>
<reference evidence="12 13" key="1">
    <citation type="submission" date="2021-05" db="EMBL/GenBank/DDBJ databases">
        <title>Genome Assembly of Synthetic Allotetraploid Brassica napus Reveals Homoeologous Exchanges between Subgenomes.</title>
        <authorList>
            <person name="Davis J.T."/>
        </authorList>
    </citation>
    <scope>NUCLEOTIDE SEQUENCE [LARGE SCALE GENOMIC DNA]</scope>
    <source>
        <strain evidence="13">cv. Da-Ae</strain>
        <tissue evidence="12">Seedling</tissue>
    </source>
</reference>
<gene>
    <name evidence="12" type="ORF">HID58_031482</name>
</gene>
<dbReference type="InterPro" id="IPR038937">
    <property type="entry name" value="RopGEF"/>
</dbReference>
<dbReference type="InterPro" id="IPR000008">
    <property type="entry name" value="C2_dom"/>
</dbReference>
<sequence>MSLADGNDTLIWSVGEKVYSPGLVQEQPGSGVINSVLIDIYNTSLTMAGGVEAASGRSKSKNNLLRKQLAVALRSVQWSYAIFWSSSLTQPGVLEWEEGCYNGDIKKRKKSYEAAQYKYALQRSNQLRKLYLCMLEGDSNTTISTTHDVDDYGDDEEHNCNSATSMMLSPDDLSDEEWYYIVSILPGRALVTGETIWLCNAQYTDNKLFSRSLLARSASIQTVVCFPYLGGVIELGVTELISEDHSLLQHIKSCLLETSKPDCASYTFSARRDSDDEKYQTKIKTSDGNSNSVLQGNHQIQSDEDVHYKRTVSTLLKYAADKDIPHLQPDLVSTNTESSFLRWKQREQPNSILFQEHSNLQTLSQNMLRKILQDVPLMHSLDTKRTLPSKTFGLNQDDPWDTRKENEKFSVLKAMVPTVNQVDKEEILNNTIKYLQELEGRVEELESCMGSVNFAERQRKSVNDSVLIEETSGNYDESTKIDGNSGETEQVTIVRDETHLRVKLKETEVVMEVRCSYRDYIVADIMETLSKLHMDAFSVRSYTLNGFLTLNLKAKFRGAAVASVGMIKRELRRVIGSPVYYVLLQCGTKEYRSKMSKGDNDNTLWNQKFVFDFPMYQWKKLTHIKVRIMDKELFKDGGFVGETIIHLGGIITEGRDRGYIEVKPAPYNVVLDDDTFKGELKLGFRFTAADKLRINKAWEVKIEDKNREEPMISPVLNLMKLPLLRFTAAWARMQGLINAELLYCSVVYKSNFLFVARDFSFSINHFTMENVLNPDENGDRVYHHHQSSIDPNDNSTSETPVSLTMSMDSFVYPRTCSESTSGFSDQIDETSSSCSEPSPSDWPLQTNEILEAQEISEPELETMKERFAKLLLGEDMSGSGKGVCTAVTISNAITNLYATVFGQNLRLEPLETEKRALWKREMNCLLSVCDYIVEFIPRCQSLSNGTTVEVMESRPRADIYINLPALRKLDSMLMEVLDGFQNTEFWYAEEGSLSMKSARSATGSFRKVIVQRKEEKWWLPVPLVPPEGLSDKARKQLKNKRESTNQIHKAAMAINSSILSEMEIPESYMATLPKCGKSSVGDSIYRYMSGSGRFFPEKLLDCLNIASEHEAVQLADRVEASMYTWRRKACLSNSKNSWNMVKDLMSTTERTDKNYVMAERAETLLFCLKQRYPELSQTSLDICKIQYNKDVGKAVLESYSRVLEGLAFNIVAWIDDVLYVDKTMSGSE</sequence>
<dbReference type="InterPro" id="IPR035892">
    <property type="entry name" value="C2_domain_sf"/>
</dbReference>
<feature type="region of interest" description="Disordered" evidence="8">
    <location>
        <begin position="777"/>
        <end position="800"/>
    </location>
</feature>
<evidence type="ECO:0000256" key="4">
    <source>
        <dbReference type="ARBA" id="ARBA00023125"/>
    </source>
</evidence>
<protein>
    <submittedName>
        <fullName evidence="12">Uncharacterized protein</fullName>
    </submittedName>
</protein>
<dbReference type="PANTHER" id="PTHR33101">
    <property type="entry name" value="ROP GUANINE NUCLEOTIDE EXCHANGE FACTOR 1"/>
    <property type="match status" value="1"/>
</dbReference>
<evidence type="ECO:0000256" key="1">
    <source>
        <dbReference type="ARBA" id="ARBA00004123"/>
    </source>
</evidence>
<evidence type="ECO:0000256" key="6">
    <source>
        <dbReference type="ARBA" id="ARBA00023242"/>
    </source>
</evidence>
<dbReference type="PROSITE" id="PS51334">
    <property type="entry name" value="PRONE"/>
    <property type="match status" value="1"/>
</dbReference>
<evidence type="ECO:0000259" key="9">
    <source>
        <dbReference type="PROSITE" id="PS50004"/>
    </source>
</evidence>
<keyword evidence="5" id="KW-0804">Transcription</keyword>
<dbReference type="EMBL" id="JAGKQM010000009">
    <property type="protein sequence ID" value="KAH0908161.1"/>
    <property type="molecule type" value="Genomic_DNA"/>
</dbReference>
<dbReference type="InterPro" id="IPR025610">
    <property type="entry name" value="MYC/MYB_N"/>
</dbReference>